<dbReference type="RefSeq" id="WP_051638899.1">
    <property type="nucleotide sequence ID" value="NZ_UGGP01000001.1"/>
</dbReference>
<dbReference type="InterPro" id="IPR021284">
    <property type="entry name" value="DUF2750"/>
</dbReference>
<dbReference type="OrthoDB" id="2045100at2"/>
<dbReference type="Gene3D" id="3.40.1580.10">
    <property type="entry name" value="SMI1/KNR4-like"/>
    <property type="match status" value="1"/>
</dbReference>
<gene>
    <name evidence="2" type="ORF">NCTC13163_01553</name>
</gene>
<evidence type="ECO:0000313" key="2">
    <source>
        <dbReference type="EMBL" id="STO08184.1"/>
    </source>
</evidence>
<organism evidence="2 3">
    <name type="scientific">Exiguobacterium aurantiacum</name>
    <dbReference type="NCBI Taxonomy" id="33987"/>
    <lineage>
        <taxon>Bacteria</taxon>
        <taxon>Bacillati</taxon>
        <taxon>Bacillota</taxon>
        <taxon>Bacilli</taxon>
        <taxon>Bacillales</taxon>
        <taxon>Bacillales Family XII. Incertae Sedis</taxon>
        <taxon>Exiguobacterium</taxon>
    </lineage>
</organism>
<sequence length="238" mass="27381">MRIETNLPGFTLETIEAVEQELGSRLPNGLREAWLYDNKFEVGEWFFYPIKDERFFNKTWDDIIRANRDERQLPEDFITVAANGSGDELGFLTSDVETIYIWLYETDELERVADSIDAFVEVVRLELDVIETFCERVLESETVFGLSAEANDGWAYAPSVIEATDVLLFFSTRERALACKAEEWEDYHLIELPLDLFVAGWLPNMADDGLLCGLDWSSDLKGMEYEPETVLETIEEAD</sequence>
<dbReference type="SUPFAM" id="SSF160631">
    <property type="entry name" value="SMI1/KNR4-like"/>
    <property type="match status" value="1"/>
</dbReference>
<dbReference type="Proteomes" id="UP000254060">
    <property type="component" value="Unassembled WGS sequence"/>
</dbReference>
<name>A0A377FUE4_9BACL</name>
<dbReference type="AlphaFoldDB" id="A0A377FUE4"/>
<accession>A0A377FUE4</accession>
<dbReference type="Pfam" id="PF11042">
    <property type="entry name" value="DUF2750"/>
    <property type="match status" value="1"/>
</dbReference>
<feature type="domain" description="Knr4/Smi1-like" evidence="1">
    <location>
        <begin position="10"/>
        <end position="121"/>
    </location>
</feature>
<evidence type="ECO:0000313" key="3">
    <source>
        <dbReference type="Proteomes" id="UP000254060"/>
    </source>
</evidence>
<dbReference type="InterPro" id="IPR018958">
    <property type="entry name" value="Knr4/Smi1-like_dom"/>
</dbReference>
<dbReference type="Pfam" id="PF09346">
    <property type="entry name" value="SMI1_KNR4"/>
    <property type="match status" value="1"/>
</dbReference>
<protein>
    <submittedName>
        <fullName evidence="2">Protein of uncharacterized function (DUF2750)</fullName>
    </submittedName>
</protein>
<proteinExistence type="predicted"/>
<dbReference type="InterPro" id="IPR037883">
    <property type="entry name" value="Knr4/Smi1-like_sf"/>
</dbReference>
<dbReference type="EMBL" id="UGGP01000001">
    <property type="protein sequence ID" value="STO08184.1"/>
    <property type="molecule type" value="Genomic_DNA"/>
</dbReference>
<evidence type="ECO:0000259" key="1">
    <source>
        <dbReference type="Pfam" id="PF09346"/>
    </source>
</evidence>
<dbReference type="STRING" id="1397694.GCA_000702585_02050"/>
<reference evidence="2 3" key="1">
    <citation type="submission" date="2018-06" db="EMBL/GenBank/DDBJ databases">
        <authorList>
            <consortium name="Pathogen Informatics"/>
            <person name="Doyle S."/>
        </authorList>
    </citation>
    <scope>NUCLEOTIDE SEQUENCE [LARGE SCALE GENOMIC DNA]</scope>
    <source>
        <strain evidence="2 3">NCTC13163</strain>
    </source>
</reference>